<dbReference type="InterPro" id="IPR013249">
    <property type="entry name" value="RNA_pol_sigma70_r4_t2"/>
</dbReference>
<dbReference type="Gene3D" id="3.10.450.50">
    <property type="match status" value="1"/>
</dbReference>
<dbReference type="GO" id="GO:0016987">
    <property type="term" value="F:sigma factor activity"/>
    <property type="evidence" value="ECO:0007669"/>
    <property type="project" value="UniProtKB-KW"/>
</dbReference>
<dbReference type="OrthoDB" id="3211555at2"/>
<dbReference type="SUPFAM" id="SSF54427">
    <property type="entry name" value="NTF2-like"/>
    <property type="match status" value="1"/>
</dbReference>
<dbReference type="InterPro" id="IPR052704">
    <property type="entry name" value="ECF_Sigma-70_Domain"/>
</dbReference>
<dbReference type="Pfam" id="PF04542">
    <property type="entry name" value="Sigma70_r2"/>
    <property type="match status" value="1"/>
</dbReference>
<evidence type="ECO:0000256" key="1">
    <source>
        <dbReference type="ARBA" id="ARBA00010641"/>
    </source>
</evidence>
<dbReference type="Gene3D" id="1.10.10.10">
    <property type="entry name" value="Winged helix-like DNA-binding domain superfamily/Winged helix DNA-binding domain"/>
    <property type="match status" value="1"/>
</dbReference>
<feature type="domain" description="RNA polymerase sigma factor 70 region 4 type 2" evidence="7">
    <location>
        <begin position="102"/>
        <end position="153"/>
    </location>
</feature>
<evidence type="ECO:0000256" key="4">
    <source>
        <dbReference type="ARBA" id="ARBA00023082"/>
    </source>
</evidence>
<comment type="similarity">
    <text evidence="1">Belongs to the sigma-70 factor family. ECF subfamily.</text>
</comment>
<dbReference type="InterPro" id="IPR007627">
    <property type="entry name" value="RNA_pol_sigma70_r2"/>
</dbReference>
<dbReference type="InterPro" id="IPR013325">
    <property type="entry name" value="RNA_pol_sigma_r2"/>
</dbReference>
<comment type="subunit">
    <text evidence="2">Interacts transiently with the RNA polymerase catalytic core formed by RpoA, RpoB, RpoC and RpoZ (2 alpha, 1 beta, 1 beta' and 1 omega subunit) to form the RNA polymerase holoenzyme that can initiate transcription.</text>
</comment>
<keyword evidence="5" id="KW-0804">Transcription</keyword>
<dbReference type="NCBIfam" id="TIGR02937">
    <property type="entry name" value="sigma70-ECF"/>
    <property type="match status" value="1"/>
</dbReference>
<dbReference type="GO" id="GO:0003677">
    <property type="term" value="F:DNA binding"/>
    <property type="evidence" value="ECO:0007669"/>
    <property type="project" value="InterPro"/>
</dbReference>
<keyword evidence="3" id="KW-0805">Transcription regulation</keyword>
<keyword evidence="9" id="KW-1185">Reference proteome</keyword>
<dbReference type="STRING" id="556325.BHE16_08420"/>
<protein>
    <submittedName>
        <fullName evidence="8">RNA polymerase subunit sigma-70</fullName>
    </submittedName>
</protein>
<evidence type="ECO:0000313" key="8">
    <source>
        <dbReference type="EMBL" id="APF41020.1"/>
    </source>
</evidence>
<dbReference type="SUPFAM" id="SSF88659">
    <property type="entry name" value="Sigma3 and sigma4 domains of RNA polymerase sigma factors"/>
    <property type="match status" value="1"/>
</dbReference>
<dbReference type="AlphaFoldDB" id="A0A1L2ZPB7"/>
<dbReference type="Gene3D" id="1.10.1740.10">
    <property type="match status" value="1"/>
</dbReference>
<evidence type="ECO:0000256" key="2">
    <source>
        <dbReference type="ARBA" id="ARBA00011344"/>
    </source>
</evidence>
<dbReference type="Proteomes" id="UP000183530">
    <property type="component" value="Chromosome"/>
</dbReference>
<evidence type="ECO:0000259" key="7">
    <source>
        <dbReference type="Pfam" id="PF08281"/>
    </source>
</evidence>
<dbReference type="Pfam" id="PF08281">
    <property type="entry name" value="Sigma70_r4_2"/>
    <property type="match status" value="1"/>
</dbReference>
<feature type="domain" description="RNA polymerase sigma-70 region 2" evidence="6">
    <location>
        <begin position="11"/>
        <end position="72"/>
    </location>
</feature>
<evidence type="ECO:0000313" key="9">
    <source>
        <dbReference type="Proteomes" id="UP000183530"/>
    </source>
</evidence>
<dbReference type="InterPro" id="IPR036388">
    <property type="entry name" value="WH-like_DNA-bd_sf"/>
</dbReference>
<evidence type="ECO:0000259" key="6">
    <source>
        <dbReference type="Pfam" id="PF04542"/>
    </source>
</evidence>
<dbReference type="GO" id="GO:0006352">
    <property type="term" value="P:DNA-templated transcription initiation"/>
    <property type="evidence" value="ECO:0007669"/>
    <property type="project" value="InterPro"/>
</dbReference>
<reference evidence="8 9" key="1">
    <citation type="submission" date="2016-11" db="EMBL/GenBank/DDBJ databases">
        <title>Genome sequencing of Zhihengliuella aestuarii B18 antagonistic to Plasmodiophora brassicae.</title>
        <authorList>
            <person name="Luo Y."/>
        </authorList>
    </citation>
    <scope>NUCLEOTIDE SEQUENCE [LARGE SCALE GENOMIC DNA]</scope>
    <source>
        <strain evidence="8 9">B18</strain>
    </source>
</reference>
<proteinExistence type="inferred from homology"/>
<keyword evidence="4" id="KW-0731">Sigma factor</keyword>
<dbReference type="EMBL" id="CP018135">
    <property type="protein sequence ID" value="APF41020.1"/>
    <property type="molecule type" value="Genomic_DNA"/>
</dbReference>
<sequence>MVAPDELANAFEAERPRLTRVAARVLVDASEAEDMVQLAWLRLAGTNEPIENLPGWLTAVTVRLCLDRLRAKVPVAEEDLEITEDVPNVADEVLLGEELGAALQVTLERLSPRERVAFVLHDSFAFDFDSIAAMLEVSPAAARKLASRARTKLRESTMPLPSPVSDWEIVDAFLSAAKHGEFERLLMLLAPDVVIGGDAAAIAMGTPERISGRDTVATFFNGAAQTAFPAFIGSRAGAAWIDRGIARAAFDFAIHNGQVQSITFRADPDVLRTVARRKDDSLLVRRRSSP</sequence>
<dbReference type="InterPro" id="IPR014284">
    <property type="entry name" value="RNA_pol_sigma-70_dom"/>
</dbReference>
<dbReference type="InterPro" id="IPR013324">
    <property type="entry name" value="RNA_pol_sigma_r3/r4-like"/>
</dbReference>
<dbReference type="PANTHER" id="PTHR30173:SF43">
    <property type="entry name" value="ECF RNA POLYMERASE SIGMA FACTOR SIGI-RELATED"/>
    <property type="match status" value="1"/>
</dbReference>
<evidence type="ECO:0000256" key="5">
    <source>
        <dbReference type="ARBA" id="ARBA00023163"/>
    </source>
</evidence>
<name>A0A1L2ZPB7_9MICC</name>
<dbReference type="InterPro" id="IPR032710">
    <property type="entry name" value="NTF2-like_dom_sf"/>
</dbReference>
<dbReference type="SUPFAM" id="SSF88946">
    <property type="entry name" value="Sigma2 domain of RNA polymerase sigma factors"/>
    <property type="match status" value="1"/>
</dbReference>
<gene>
    <name evidence="8" type="ORF">BHE16_08420</name>
</gene>
<evidence type="ECO:0000256" key="3">
    <source>
        <dbReference type="ARBA" id="ARBA00023015"/>
    </source>
</evidence>
<accession>A0A1L2ZPB7</accession>
<dbReference type="PANTHER" id="PTHR30173">
    <property type="entry name" value="SIGMA 19 FACTOR"/>
    <property type="match status" value="1"/>
</dbReference>
<organism evidence="8 9">
    <name type="scientific">Neomicrococcus aestuarii</name>
    <dbReference type="NCBI Taxonomy" id="556325"/>
    <lineage>
        <taxon>Bacteria</taxon>
        <taxon>Bacillati</taxon>
        <taxon>Actinomycetota</taxon>
        <taxon>Actinomycetes</taxon>
        <taxon>Micrococcales</taxon>
        <taxon>Micrococcaceae</taxon>
        <taxon>Neomicrococcus</taxon>
    </lineage>
</organism>
<dbReference type="KEGG" id="nae:BHE16_08420"/>